<comment type="similarity">
    <text evidence="10">Belongs to the binding-protein-dependent transport system permease family. OppBC subfamily.</text>
</comment>
<comment type="subcellular location">
    <subcellularLocation>
        <location evidence="1">Cell inner membrane</location>
        <topology evidence="1">Multi-pass membrane protein</topology>
    </subcellularLocation>
    <subcellularLocation>
        <location evidence="12">Cell membrane</location>
        <topology evidence="12">Multi-pass membrane protein</topology>
    </subcellularLocation>
</comment>
<evidence type="ECO:0000256" key="3">
    <source>
        <dbReference type="ARBA" id="ARBA00022475"/>
    </source>
</evidence>
<evidence type="ECO:0000256" key="4">
    <source>
        <dbReference type="ARBA" id="ARBA00022519"/>
    </source>
</evidence>
<keyword evidence="3" id="KW-1003">Cell membrane</keyword>
<dbReference type="RefSeq" id="WP_344248593.1">
    <property type="nucleotide sequence ID" value="NZ_BAAAPM010000004.1"/>
</dbReference>
<dbReference type="CDD" id="cd06261">
    <property type="entry name" value="TM_PBP2"/>
    <property type="match status" value="1"/>
</dbReference>
<evidence type="ECO:0000256" key="10">
    <source>
        <dbReference type="ARBA" id="ARBA00024202"/>
    </source>
</evidence>
<dbReference type="Pfam" id="PF00528">
    <property type="entry name" value="BPD_transp_1"/>
    <property type="match status" value="1"/>
</dbReference>
<keyword evidence="9 12" id="KW-0472">Membrane</keyword>
<feature type="transmembrane region" description="Helical" evidence="12">
    <location>
        <begin position="162"/>
        <end position="184"/>
    </location>
</feature>
<gene>
    <name evidence="14" type="ORF">GCM10009809_23030</name>
</gene>
<keyword evidence="7" id="KW-0653">Protein transport</keyword>
<organism evidence="14 15">
    <name type="scientific">Isoptericola hypogeus</name>
    <dbReference type="NCBI Taxonomy" id="300179"/>
    <lineage>
        <taxon>Bacteria</taxon>
        <taxon>Bacillati</taxon>
        <taxon>Actinomycetota</taxon>
        <taxon>Actinomycetes</taxon>
        <taxon>Micrococcales</taxon>
        <taxon>Promicromonosporaceae</taxon>
        <taxon>Isoptericola</taxon>
    </lineage>
</organism>
<dbReference type="Proteomes" id="UP001501138">
    <property type="component" value="Unassembled WGS sequence"/>
</dbReference>
<evidence type="ECO:0000256" key="5">
    <source>
        <dbReference type="ARBA" id="ARBA00022692"/>
    </source>
</evidence>
<dbReference type="EMBL" id="BAAAPM010000004">
    <property type="protein sequence ID" value="GAA1726685.1"/>
    <property type="molecule type" value="Genomic_DNA"/>
</dbReference>
<dbReference type="PANTHER" id="PTHR43386">
    <property type="entry name" value="OLIGOPEPTIDE TRANSPORT SYSTEM PERMEASE PROTEIN APPC"/>
    <property type="match status" value="1"/>
</dbReference>
<keyword evidence="6" id="KW-0571">Peptide transport</keyword>
<keyword evidence="15" id="KW-1185">Reference proteome</keyword>
<dbReference type="InterPro" id="IPR035906">
    <property type="entry name" value="MetI-like_sf"/>
</dbReference>
<keyword evidence="8 12" id="KW-1133">Transmembrane helix</keyword>
<dbReference type="InterPro" id="IPR000515">
    <property type="entry name" value="MetI-like"/>
</dbReference>
<feature type="transmembrane region" description="Helical" evidence="12">
    <location>
        <begin position="131"/>
        <end position="155"/>
    </location>
</feature>
<evidence type="ECO:0000256" key="7">
    <source>
        <dbReference type="ARBA" id="ARBA00022927"/>
    </source>
</evidence>
<dbReference type="InterPro" id="IPR050366">
    <property type="entry name" value="BP-dependent_transpt_permease"/>
</dbReference>
<evidence type="ECO:0000259" key="13">
    <source>
        <dbReference type="PROSITE" id="PS50928"/>
    </source>
</evidence>
<feature type="transmembrane region" description="Helical" evidence="12">
    <location>
        <begin position="296"/>
        <end position="316"/>
    </location>
</feature>
<evidence type="ECO:0000256" key="1">
    <source>
        <dbReference type="ARBA" id="ARBA00004429"/>
    </source>
</evidence>
<dbReference type="PROSITE" id="PS50928">
    <property type="entry name" value="ABC_TM1"/>
    <property type="match status" value="1"/>
</dbReference>
<feature type="transmembrane region" description="Helical" evidence="12">
    <location>
        <begin position="190"/>
        <end position="210"/>
    </location>
</feature>
<evidence type="ECO:0000256" key="8">
    <source>
        <dbReference type="ARBA" id="ARBA00022989"/>
    </source>
</evidence>
<reference evidence="15" key="1">
    <citation type="journal article" date="2019" name="Int. J. Syst. Evol. Microbiol.">
        <title>The Global Catalogue of Microorganisms (GCM) 10K type strain sequencing project: providing services to taxonomists for standard genome sequencing and annotation.</title>
        <authorList>
            <consortium name="The Broad Institute Genomics Platform"/>
            <consortium name="The Broad Institute Genome Sequencing Center for Infectious Disease"/>
            <person name="Wu L."/>
            <person name="Ma J."/>
        </authorList>
    </citation>
    <scope>NUCLEOTIDE SEQUENCE [LARGE SCALE GENOMIC DNA]</scope>
    <source>
        <strain evidence="15">JCM 15589</strain>
    </source>
</reference>
<evidence type="ECO:0000256" key="6">
    <source>
        <dbReference type="ARBA" id="ARBA00022856"/>
    </source>
</evidence>
<keyword evidence="5 12" id="KW-0812">Transmembrane</keyword>
<evidence type="ECO:0000256" key="2">
    <source>
        <dbReference type="ARBA" id="ARBA00022448"/>
    </source>
</evidence>
<name>A0ABP4VH15_9MICO</name>
<protein>
    <recommendedName>
        <fullName evidence="11">Oligopeptide transport system permease protein OppC</fullName>
    </recommendedName>
</protein>
<keyword evidence="4" id="KW-0997">Cell inner membrane</keyword>
<dbReference type="PANTHER" id="PTHR43386:SF2">
    <property type="entry name" value="OLIGOPEPTIDE TRANSPORT SYSTEM PERMEASE PROTEIN OPPC"/>
    <property type="match status" value="1"/>
</dbReference>
<feature type="domain" description="ABC transmembrane type-1" evidence="13">
    <location>
        <begin position="131"/>
        <end position="316"/>
    </location>
</feature>
<dbReference type="Gene3D" id="1.10.3720.10">
    <property type="entry name" value="MetI-like"/>
    <property type="match status" value="1"/>
</dbReference>
<dbReference type="Pfam" id="PF12911">
    <property type="entry name" value="OppC_N"/>
    <property type="match status" value="1"/>
</dbReference>
<evidence type="ECO:0000256" key="9">
    <source>
        <dbReference type="ARBA" id="ARBA00023136"/>
    </source>
</evidence>
<accession>A0ABP4VH15</accession>
<evidence type="ECO:0000256" key="12">
    <source>
        <dbReference type="RuleBase" id="RU363032"/>
    </source>
</evidence>
<sequence length="333" mass="35755">MTDRILPPSTGMAELERELEHQEPGHVDPGTVAGAAGGVVGAGAAPTARGARKWRLYLRRFVRNRMAVVGVVVFVAIALLGIVGPLISDYTYDEVDFLAINDPPGGDHWLGTTGAGNDLFAQLTHGIQRSLLIGLVVSLATTLIAAFVGAIAAYVGGWVERAILEVIHFLLIVPSFLILALVSNDVNGDWRMLIVVLALFGWMYYARIVWTMALSVREREFVAAARYMGLGPWAVVRRHIVPNIGSMLTIYFTLGVVTTIQAETGLSFLGFGVKEPDTSLGALIGEGSSLVYSAPWMFWFPAITLTLLTVSMAFIADGLRDALDPTSQAGGRA</sequence>
<feature type="transmembrane region" description="Helical" evidence="12">
    <location>
        <begin position="248"/>
        <end position="271"/>
    </location>
</feature>
<comment type="caution">
    <text evidence="14">The sequence shown here is derived from an EMBL/GenBank/DDBJ whole genome shotgun (WGS) entry which is preliminary data.</text>
</comment>
<dbReference type="InterPro" id="IPR025966">
    <property type="entry name" value="OppC_N"/>
</dbReference>
<evidence type="ECO:0000256" key="11">
    <source>
        <dbReference type="ARBA" id="ARBA00072251"/>
    </source>
</evidence>
<dbReference type="SUPFAM" id="SSF161098">
    <property type="entry name" value="MetI-like"/>
    <property type="match status" value="1"/>
</dbReference>
<evidence type="ECO:0000313" key="15">
    <source>
        <dbReference type="Proteomes" id="UP001501138"/>
    </source>
</evidence>
<feature type="transmembrane region" description="Helical" evidence="12">
    <location>
        <begin position="66"/>
        <end position="87"/>
    </location>
</feature>
<proteinExistence type="inferred from homology"/>
<evidence type="ECO:0000313" key="14">
    <source>
        <dbReference type="EMBL" id="GAA1726685.1"/>
    </source>
</evidence>
<keyword evidence="2 12" id="KW-0813">Transport</keyword>